<comment type="cofactor">
    <cofactor evidence="5">
        <name>Zn(2+)</name>
        <dbReference type="ChEBI" id="CHEBI:29105"/>
    </cofactor>
    <text evidence="5">Binds 1 zinc ion per subunit.</text>
</comment>
<keyword evidence="1 5" id="KW-0963">Cytoplasm</keyword>
<dbReference type="Proteomes" id="UP000749559">
    <property type="component" value="Unassembled WGS sequence"/>
</dbReference>
<dbReference type="SUPFAM" id="SSF51713">
    <property type="entry name" value="tRNA-guanine transglycosylase"/>
    <property type="match status" value="1"/>
</dbReference>
<dbReference type="InterPro" id="IPR002616">
    <property type="entry name" value="tRNA_ribo_trans-like"/>
</dbReference>
<dbReference type="GO" id="GO:0006400">
    <property type="term" value="P:tRNA modification"/>
    <property type="evidence" value="ECO:0007669"/>
    <property type="project" value="InterPro"/>
</dbReference>
<evidence type="ECO:0000256" key="4">
    <source>
        <dbReference type="ARBA" id="ARBA00022833"/>
    </source>
</evidence>
<dbReference type="EMBL" id="CAIIXF020000006">
    <property type="protein sequence ID" value="CAH1787154.1"/>
    <property type="molecule type" value="Genomic_DNA"/>
</dbReference>
<protein>
    <recommendedName>
        <fullName evidence="5">Queuine tRNA-ribosyltransferase accessory subunit 2</fullName>
    </recommendedName>
    <alternativeName>
        <fullName evidence="5">Queuine tRNA-ribosyltransferase domain-containing protein 1</fullName>
    </alternativeName>
</protein>
<dbReference type="OrthoDB" id="27601at2759"/>
<evidence type="ECO:0000259" key="6">
    <source>
        <dbReference type="Pfam" id="PF01702"/>
    </source>
</evidence>
<dbReference type="GO" id="GO:0005737">
    <property type="term" value="C:cytoplasm"/>
    <property type="evidence" value="ECO:0007669"/>
    <property type="project" value="UniProtKB-SubCell"/>
</dbReference>
<feature type="binding site" evidence="5">
    <location>
        <position position="345"/>
    </location>
    <ligand>
        <name>Zn(2+)</name>
        <dbReference type="ChEBI" id="CHEBI:29105"/>
    </ligand>
</feature>
<gene>
    <name evidence="7" type="ORF">OFUS_LOCUS12914</name>
</gene>
<reference evidence="7" key="1">
    <citation type="submission" date="2022-03" db="EMBL/GenBank/DDBJ databases">
        <authorList>
            <person name="Martin C."/>
        </authorList>
    </citation>
    <scope>NUCLEOTIDE SEQUENCE</scope>
</reference>
<evidence type="ECO:0000256" key="3">
    <source>
        <dbReference type="ARBA" id="ARBA00022723"/>
    </source>
</evidence>
<feature type="binding site" evidence="5">
    <location>
        <position position="342"/>
    </location>
    <ligand>
        <name>Zn(2+)</name>
        <dbReference type="ChEBI" id="CHEBI:29105"/>
    </ligand>
</feature>
<accession>A0A8J1TXY3</accession>
<dbReference type="PANTHER" id="PTHR46064">
    <property type="entry name" value="QUEUINE TRNA-RIBOSYLTRANSFERASE ACCESSORY SUBUNIT 2"/>
    <property type="match status" value="1"/>
</dbReference>
<organism evidence="7 8">
    <name type="scientific">Owenia fusiformis</name>
    <name type="common">Polychaete worm</name>
    <dbReference type="NCBI Taxonomy" id="6347"/>
    <lineage>
        <taxon>Eukaryota</taxon>
        <taxon>Metazoa</taxon>
        <taxon>Spiralia</taxon>
        <taxon>Lophotrochozoa</taxon>
        <taxon>Annelida</taxon>
        <taxon>Polychaeta</taxon>
        <taxon>Sedentaria</taxon>
        <taxon>Canalipalpata</taxon>
        <taxon>Sabellida</taxon>
        <taxon>Oweniida</taxon>
        <taxon>Oweniidae</taxon>
        <taxon>Owenia</taxon>
    </lineage>
</organism>
<evidence type="ECO:0000256" key="2">
    <source>
        <dbReference type="ARBA" id="ARBA00022694"/>
    </source>
</evidence>
<evidence type="ECO:0000256" key="5">
    <source>
        <dbReference type="HAMAP-Rule" id="MF_03043"/>
    </source>
</evidence>
<feature type="binding site" evidence="5">
    <location>
        <position position="371"/>
    </location>
    <ligand>
        <name>Zn(2+)</name>
        <dbReference type="ChEBI" id="CHEBI:29105"/>
    </ligand>
</feature>
<comment type="similarity">
    <text evidence="5">Belongs to the queuine tRNA-ribosyltransferase family. QTRT2 subfamily.</text>
</comment>
<dbReference type="InterPro" id="IPR050852">
    <property type="entry name" value="Queuine_tRNA-ribosyltrfase"/>
</dbReference>
<sequence length="409" mass="46105">MMKFVVRSSRNGVRSGVITELPGRPDVTIETPMCMVYSRTGSVPHLTPDVASKIDGTPLITHIPINSLIGHLSAVKQCKKGIRDFAVLGDTLLYGSLQDPAEPVFPGKNDKHSVAVWSKGGRISVNPEMYVEVQEAFKFDWFAALSDGDTDKQTSRKRVRKSVDRTLQWLDESIEKLQKSDVQSSERLFGVLEGGFEIDQRVHSAKETALRPVAGFCIEGFNTAGPETEKVDFTEIKSILHETLTHLPSEKPRIMHQVWPPHLVLEALEAGIDIFDSSFPYIVTERNAALIFDFKYNGTRSQVIKPNGGSDSESATRVGYEIDLKDKRFESDFSGLLAGCSCYTCRNFTRSYICHLVNTRELLASVLLMIHNVHHYFEFFRHIRLSIQEDKFLELLKLINSQRNVPEKT</sequence>
<comment type="function">
    <text evidence="5">Non-catalytic subunit of the queuine tRNA-ribosyltransferase (TGT) that catalyzes the base-exchange of a guanine (G) residue with queuine (Q) at position 34 (anticodon wobble position) in tRNAs with GU(N) anticodons (tRNA-Asp, -Asn, -His and -Tyr), resulting in the hypermodified nucleoside queuosine (7-(((4,5-cis-dihydroxy-2-cyclopenten-1-yl)amino)methyl)-7-deazaguanosine).</text>
</comment>
<dbReference type="GO" id="GO:0008479">
    <property type="term" value="F:tRNA-guanosine(34) queuine transglycosylase activity"/>
    <property type="evidence" value="ECO:0007669"/>
    <property type="project" value="UniProtKB-UniRule"/>
</dbReference>
<dbReference type="InterPro" id="IPR028592">
    <property type="entry name" value="QTRTD1"/>
</dbReference>
<evidence type="ECO:0000313" key="7">
    <source>
        <dbReference type="EMBL" id="CAH1787154.1"/>
    </source>
</evidence>
<keyword evidence="4 5" id="KW-0862">Zinc</keyword>
<dbReference type="HAMAP" id="MF_03043">
    <property type="entry name" value="QTRT2"/>
    <property type="match status" value="1"/>
</dbReference>
<comment type="caution">
    <text evidence="7">The sequence shown here is derived from an EMBL/GenBank/DDBJ whole genome shotgun (WGS) entry which is preliminary data.</text>
</comment>
<dbReference type="Pfam" id="PF01702">
    <property type="entry name" value="TGT"/>
    <property type="match status" value="1"/>
</dbReference>
<proteinExistence type="inferred from homology"/>
<keyword evidence="8" id="KW-1185">Reference proteome</keyword>
<keyword evidence="2 5" id="KW-0819">tRNA processing</keyword>
<dbReference type="GO" id="GO:0046872">
    <property type="term" value="F:metal ion binding"/>
    <property type="evidence" value="ECO:0007669"/>
    <property type="project" value="UniProtKB-KW"/>
</dbReference>
<feature type="domain" description="tRNA-guanine(15) transglycosylase-like" evidence="6">
    <location>
        <begin position="15"/>
        <end position="400"/>
    </location>
</feature>
<comment type="subunit">
    <text evidence="5">Heterodimer of a catalytic subunit and an accessory subunit.</text>
</comment>
<dbReference type="PANTHER" id="PTHR46064:SF1">
    <property type="entry name" value="QUEUINE TRNA-RIBOSYLTRANSFERASE ACCESSORY SUBUNIT 2"/>
    <property type="match status" value="1"/>
</dbReference>
<dbReference type="Gene3D" id="3.20.20.105">
    <property type="entry name" value="Queuine tRNA-ribosyltransferase-like"/>
    <property type="match status" value="1"/>
</dbReference>
<comment type="subcellular location">
    <subcellularLocation>
        <location evidence="5">Cytoplasm</location>
    </subcellularLocation>
</comment>
<evidence type="ECO:0000313" key="8">
    <source>
        <dbReference type="Proteomes" id="UP000749559"/>
    </source>
</evidence>
<evidence type="ECO:0000256" key="1">
    <source>
        <dbReference type="ARBA" id="ARBA00022490"/>
    </source>
</evidence>
<dbReference type="AlphaFoldDB" id="A0A8J1TXY3"/>
<keyword evidence="3 5" id="KW-0479">Metal-binding</keyword>
<name>A0A8J1TXY3_OWEFU</name>
<dbReference type="NCBIfam" id="TIGR00449">
    <property type="entry name" value="tgt_general"/>
    <property type="match status" value="1"/>
</dbReference>
<feature type="binding site" evidence="5">
    <location>
        <position position="340"/>
    </location>
    <ligand>
        <name>Zn(2+)</name>
        <dbReference type="ChEBI" id="CHEBI:29105"/>
    </ligand>
</feature>
<dbReference type="InterPro" id="IPR036511">
    <property type="entry name" value="TGT-like_sf"/>
</dbReference>